<evidence type="ECO:0000313" key="3">
    <source>
        <dbReference type="Proteomes" id="UP001055420"/>
    </source>
</evidence>
<dbReference type="InterPro" id="IPR005094">
    <property type="entry name" value="Endonuclease_MobA/VirD2"/>
</dbReference>
<reference evidence="2" key="1">
    <citation type="submission" date="2022-06" db="EMBL/GenBank/DDBJ databases">
        <title>Novel species in genus Dyadobacter.</title>
        <authorList>
            <person name="Ma C."/>
        </authorList>
    </citation>
    <scope>NUCLEOTIDE SEQUENCE</scope>
    <source>
        <strain evidence="2">CY22</strain>
    </source>
</reference>
<sequence>MIAKTTIGSSFLGAINYGAGHSLDGKEIEGKLELLLLHNVVSQDPLGIALEMQQEAAGSRCKRPVWHSSLSWKPEENPTQEQMIEAANRYCTKMGADPKDHQIAVYQHRDKPHNHIHIYINRVPTDGSKALETSHNYARNVRICKEITQELGFAKVEKLEEGKLRNVAENQKEAQKFVNLAIKGALKQKCKTPEDLEWRLKEKRIDCKFTLEEGKIKYSSYSYQGVPIKGQDVGFTAKQLQKRLEGNHDIQLHKSRQIGF</sequence>
<feature type="domain" description="MobA/VirD2-like nuclease" evidence="1">
    <location>
        <begin position="31"/>
        <end position="152"/>
    </location>
</feature>
<accession>A0ABY4XGT8</accession>
<evidence type="ECO:0000259" key="1">
    <source>
        <dbReference type="Pfam" id="PF03432"/>
    </source>
</evidence>
<dbReference type="Proteomes" id="UP001055420">
    <property type="component" value="Chromosome"/>
</dbReference>
<name>A0ABY4XGT8_9BACT</name>
<evidence type="ECO:0000313" key="2">
    <source>
        <dbReference type="EMBL" id="USJ29650.1"/>
    </source>
</evidence>
<protein>
    <submittedName>
        <fullName evidence="2">Relaxase/mobilization nuclease domain-containing protein</fullName>
    </submittedName>
</protein>
<dbReference type="EMBL" id="CP098805">
    <property type="protein sequence ID" value="USJ29650.1"/>
    <property type="molecule type" value="Genomic_DNA"/>
</dbReference>
<keyword evidence="3" id="KW-1185">Reference proteome</keyword>
<dbReference type="Pfam" id="PF03432">
    <property type="entry name" value="Relaxase"/>
    <property type="match status" value="1"/>
</dbReference>
<proteinExistence type="predicted"/>
<gene>
    <name evidence="2" type="ORF">NFI80_17405</name>
</gene>
<dbReference type="RefSeq" id="WP_235165462.1">
    <property type="nucleotide sequence ID" value="NZ_CP098805.1"/>
</dbReference>
<organism evidence="2 3">
    <name type="scientific">Dyadobacter chenhuakuii</name>
    <dbReference type="NCBI Taxonomy" id="2909339"/>
    <lineage>
        <taxon>Bacteria</taxon>
        <taxon>Pseudomonadati</taxon>
        <taxon>Bacteroidota</taxon>
        <taxon>Cytophagia</taxon>
        <taxon>Cytophagales</taxon>
        <taxon>Spirosomataceae</taxon>
        <taxon>Dyadobacter</taxon>
    </lineage>
</organism>